<evidence type="ECO:0000256" key="3">
    <source>
        <dbReference type="ARBA" id="ARBA00022676"/>
    </source>
</evidence>
<keyword evidence="9" id="KW-1133">Transmembrane helix</keyword>
<dbReference type="InterPro" id="IPR001763">
    <property type="entry name" value="Rhodanese-like_dom"/>
</dbReference>
<evidence type="ECO:0000313" key="16">
    <source>
        <dbReference type="EMBL" id="CAB3405621.1"/>
    </source>
</evidence>
<dbReference type="Gene3D" id="3.90.190.10">
    <property type="entry name" value="Protein tyrosine phosphatase superfamily"/>
    <property type="match status" value="1"/>
</dbReference>
<evidence type="ECO:0000259" key="13">
    <source>
        <dbReference type="PROSITE" id="PS50054"/>
    </source>
</evidence>
<feature type="domain" description="Tyrosine-protein phosphatase" evidence="13">
    <location>
        <begin position="668"/>
        <end position="811"/>
    </location>
</feature>
<dbReference type="InterPro" id="IPR020422">
    <property type="entry name" value="TYR_PHOSPHATASE_DUAL_dom"/>
</dbReference>
<dbReference type="GO" id="GO:0015020">
    <property type="term" value="F:glucuronosyltransferase activity"/>
    <property type="evidence" value="ECO:0007669"/>
    <property type="project" value="UniProtKB-EC"/>
</dbReference>
<feature type="region of interest" description="Disordered" evidence="12">
    <location>
        <begin position="1026"/>
        <end position="1065"/>
    </location>
</feature>
<dbReference type="EMBL" id="CADEPM010000004">
    <property type="protein sequence ID" value="CAB3405621.1"/>
    <property type="molecule type" value="Genomic_DNA"/>
</dbReference>
<dbReference type="Proteomes" id="UP000494206">
    <property type="component" value="Unassembled WGS sequence"/>
</dbReference>
<dbReference type="InterPro" id="IPR008343">
    <property type="entry name" value="MKP"/>
</dbReference>
<dbReference type="PANTHER" id="PTHR48043">
    <property type="entry name" value="EG:EG0003.4 PROTEIN-RELATED"/>
    <property type="match status" value="1"/>
</dbReference>
<dbReference type="Pfam" id="PF00782">
    <property type="entry name" value="DSPc"/>
    <property type="match status" value="1"/>
</dbReference>
<evidence type="ECO:0000256" key="2">
    <source>
        <dbReference type="ARBA" id="ARBA00009995"/>
    </source>
</evidence>
<dbReference type="CDD" id="cd14568">
    <property type="entry name" value="DSP_MKP_classIII"/>
    <property type="match status" value="1"/>
</dbReference>
<evidence type="ECO:0000256" key="1">
    <source>
        <dbReference type="ARBA" id="ARBA00004167"/>
    </source>
</evidence>
<keyword evidence="10" id="KW-0472">Membrane</keyword>
<feature type="domain" description="Tyrosine specific protein phosphatases" evidence="14">
    <location>
        <begin position="731"/>
        <end position="792"/>
    </location>
</feature>
<feature type="compositionally biased region" description="Polar residues" evidence="12">
    <location>
        <begin position="842"/>
        <end position="853"/>
    </location>
</feature>
<evidence type="ECO:0000259" key="15">
    <source>
        <dbReference type="PROSITE" id="PS50206"/>
    </source>
</evidence>
<dbReference type="PANTHER" id="PTHR48043:SF23">
    <property type="entry name" value="UDP-GLUCURONOSYLTRANSFERASE"/>
    <property type="match status" value="1"/>
</dbReference>
<evidence type="ECO:0000256" key="5">
    <source>
        <dbReference type="ARBA" id="ARBA00022692"/>
    </source>
</evidence>
<dbReference type="PROSITE" id="PS50054">
    <property type="entry name" value="TYR_PHOSPHATASE_DUAL"/>
    <property type="match status" value="1"/>
</dbReference>
<comment type="catalytic activity">
    <reaction evidence="11">
        <text>glucuronate acceptor + UDP-alpha-D-glucuronate = acceptor beta-D-glucuronoside + UDP + H(+)</text>
        <dbReference type="Rhea" id="RHEA:21032"/>
        <dbReference type="ChEBI" id="CHEBI:15378"/>
        <dbReference type="ChEBI" id="CHEBI:58052"/>
        <dbReference type="ChEBI" id="CHEBI:58223"/>
        <dbReference type="ChEBI" id="CHEBI:132367"/>
        <dbReference type="ChEBI" id="CHEBI:132368"/>
        <dbReference type="EC" id="2.4.1.17"/>
    </reaction>
</comment>
<dbReference type="AlphaFoldDB" id="A0A8S1F4J8"/>
<dbReference type="Gene3D" id="3.40.50.2000">
    <property type="entry name" value="Glycogen Phosphorylase B"/>
    <property type="match status" value="1"/>
</dbReference>
<dbReference type="InterPro" id="IPR029021">
    <property type="entry name" value="Prot-tyrosine_phosphatase-like"/>
</dbReference>
<feature type="region of interest" description="Disordered" evidence="12">
    <location>
        <begin position="820"/>
        <end position="886"/>
    </location>
</feature>
<dbReference type="SMART" id="SM00195">
    <property type="entry name" value="DSPc"/>
    <property type="match status" value="1"/>
</dbReference>
<evidence type="ECO:0000256" key="12">
    <source>
        <dbReference type="SAM" id="MobiDB-lite"/>
    </source>
</evidence>
<name>A0A8S1F4J8_9PELO</name>
<proteinExistence type="inferred from homology"/>
<keyword evidence="17" id="KW-1185">Reference proteome</keyword>
<comment type="subcellular location">
    <subcellularLocation>
        <location evidence="1">Membrane</location>
        <topology evidence="1">Single-pass membrane protein</topology>
    </subcellularLocation>
</comment>
<dbReference type="InterPro" id="IPR002213">
    <property type="entry name" value="UDP_glucos_trans"/>
</dbReference>
<evidence type="ECO:0000256" key="8">
    <source>
        <dbReference type="ARBA" id="ARBA00022912"/>
    </source>
</evidence>
<keyword evidence="5" id="KW-0812">Transmembrane</keyword>
<dbReference type="Pfam" id="PF00201">
    <property type="entry name" value="UDPGT"/>
    <property type="match status" value="1"/>
</dbReference>
<dbReference type="InterPro" id="IPR036873">
    <property type="entry name" value="Rhodanese-like_dom_sf"/>
</dbReference>
<sequence>MPFFVIFLIDSVISSNILFIGPSFAPSHNNFYAKIADTLSQNEHNLTFLRPIYDERSRDKFMPKFAQKLIVIDKNGEDGKRNLDDSSHIWTTEFKMENVKQNMKPFMEMLKAGCDSFLSNMNLLEDLRNSKFDVAFVEPFDACGLGVIDYLGISKFILITSTTHFDHILPFIGEPLELSYVPSVGSLHGDKMTIWQRYENWKMDQVFSGTIRELFDEEQTIYRERLGQHLKSWKEILPKASLVLTNSNPILDFPRPILHKTIAIGGISYKKSEILEKEWNSVLQLRPRTIIISFGSMAQSSQMPKEWRKSILDVITLFPDVTFIWKYEKDDVEWANLAGNIRFAKWIPQSALLGDRRLAGIVSHAGLSSVIELAYSGKPAILIPLFGDQFRNSKMMARHGSVEIVEKFRIASDFKIALESLLRSDGMLQNARNLSRKLQNQPFTPNELLLKWTSFVAEFGPLDSLDPKSARNLNFLQKSFLDVYGIHGVMPDMTILDNATINACGLSSLLRQSPKTTLIVDCRGFTEFNESHVRTSVNAFFSKLIRRRLFENKLDDSCLLQQLTSHSAVCREMSEKLDVVLYGDEEKPRGTVKRRNASYNGCENSSKILKTLRDRLEETQKFRAVMVLEGGYKKFESQYPQLCEASPGMNRIPQSFSQPCLSIPNGDGITKITPFIYLGSQIDSLDENMLKALDITSVINLSVTCPKSVCIKDEKNFMRIPVNDSYQEKLYPYFPEAYEFLESVRMEGKKCLIHCLAGISRSPTLCISYIMKHKKMSSDEAYRYVKNLRPSISPNFNFMGQLLEYENQLIKENVLRPEQASRPYRNEKTSQDLLCPPKVPKSVSSVFTPTPEASNEESMSDAEPSATVNENGKRSLTEMPPCRPKALGISNRKAQLSSAASVPITPDVPSPSSEFSRLSFEAGIDPENQPSSPSSTASSYYSSSEDSSQLAYTNPCFVMSRAPTKECGGIRIPSALVNPVFCDEANEPSGSGSRAPPNFRFKKFVSRPTSRPECLRSSGVILLQHSQLPATTEETESPESGFNESCVDDDRKSISSTSSLEISCK</sequence>
<dbReference type="CDD" id="cd03784">
    <property type="entry name" value="GT1_Gtf-like"/>
    <property type="match status" value="1"/>
</dbReference>
<comment type="caution">
    <text evidence="16">The sequence shown here is derived from an EMBL/GenBank/DDBJ whole genome shotgun (WGS) entry which is preliminary data.</text>
</comment>
<dbReference type="Pfam" id="PF00581">
    <property type="entry name" value="Rhodanese"/>
    <property type="match status" value="1"/>
</dbReference>
<dbReference type="InterPro" id="IPR016130">
    <property type="entry name" value="Tyr_Pase_AS"/>
</dbReference>
<evidence type="ECO:0000256" key="6">
    <source>
        <dbReference type="ARBA" id="ARBA00022729"/>
    </source>
</evidence>
<dbReference type="InterPro" id="IPR050271">
    <property type="entry name" value="UDP-glycosyltransferase"/>
</dbReference>
<dbReference type="SMART" id="SM00450">
    <property type="entry name" value="RHOD"/>
    <property type="match status" value="1"/>
</dbReference>
<gene>
    <name evidence="16" type="ORF">CBOVIS_LOCUS7797</name>
</gene>
<evidence type="ECO:0000256" key="10">
    <source>
        <dbReference type="ARBA" id="ARBA00023136"/>
    </source>
</evidence>
<dbReference type="FunFam" id="3.40.50.2000:FF:000038">
    <property type="entry name" value="UDP-GlucuronosylTransferase"/>
    <property type="match status" value="1"/>
</dbReference>
<accession>A0A8S1F4J8</accession>
<dbReference type="OrthoDB" id="165342at2759"/>
<dbReference type="SUPFAM" id="SSF52821">
    <property type="entry name" value="Rhodanese/Cell cycle control phosphatase"/>
    <property type="match status" value="1"/>
</dbReference>
<reference evidence="16 17" key="1">
    <citation type="submission" date="2020-04" db="EMBL/GenBank/DDBJ databases">
        <authorList>
            <person name="Laetsch R D."/>
            <person name="Stevens L."/>
            <person name="Kumar S."/>
            <person name="Blaxter L. M."/>
        </authorList>
    </citation>
    <scope>NUCLEOTIDE SEQUENCE [LARGE SCALE GENOMIC DNA]</scope>
</reference>
<dbReference type="SUPFAM" id="SSF53756">
    <property type="entry name" value="UDP-Glycosyltransferase/glycogen phosphorylase"/>
    <property type="match status" value="1"/>
</dbReference>
<comment type="similarity">
    <text evidence="2">Belongs to the UDP-glycosyltransferase family.</text>
</comment>
<dbReference type="InterPro" id="IPR000387">
    <property type="entry name" value="Tyr_Pase_dom"/>
</dbReference>
<dbReference type="GO" id="GO:0017017">
    <property type="term" value="F:MAP kinase tyrosine/serine/threonine phosphatase activity"/>
    <property type="evidence" value="ECO:0007669"/>
    <property type="project" value="InterPro"/>
</dbReference>
<dbReference type="GO" id="GO:0016020">
    <property type="term" value="C:membrane"/>
    <property type="evidence" value="ECO:0007669"/>
    <property type="project" value="UniProtKB-SubCell"/>
</dbReference>
<dbReference type="PROSITE" id="PS00383">
    <property type="entry name" value="TYR_PHOSPHATASE_1"/>
    <property type="match status" value="1"/>
</dbReference>
<feature type="compositionally biased region" description="Low complexity" evidence="12">
    <location>
        <begin position="1054"/>
        <end position="1065"/>
    </location>
</feature>
<keyword evidence="4" id="KW-0808">Transferase</keyword>
<dbReference type="PRINTS" id="PR01764">
    <property type="entry name" value="MAPKPHPHTASE"/>
</dbReference>
<feature type="compositionally biased region" description="Low complexity" evidence="12">
    <location>
        <begin position="931"/>
        <end position="942"/>
    </location>
</feature>
<evidence type="ECO:0000259" key="14">
    <source>
        <dbReference type="PROSITE" id="PS50056"/>
    </source>
</evidence>
<evidence type="ECO:0008006" key="18">
    <source>
        <dbReference type="Google" id="ProtNLM"/>
    </source>
</evidence>
<evidence type="ECO:0000256" key="7">
    <source>
        <dbReference type="ARBA" id="ARBA00022801"/>
    </source>
</evidence>
<dbReference type="SUPFAM" id="SSF52799">
    <property type="entry name" value="(Phosphotyrosine protein) phosphatases II"/>
    <property type="match status" value="1"/>
</dbReference>
<organism evidence="16 17">
    <name type="scientific">Caenorhabditis bovis</name>
    <dbReference type="NCBI Taxonomy" id="2654633"/>
    <lineage>
        <taxon>Eukaryota</taxon>
        <taxon>Metazoa</taxon>
        <taxon>Ecdysozoa</taxon>
        <taxon>Nematoda</taxon>
        <taxon>Chromadorea</taxon>
        <taxon>Rhabditida</taxon>
        <taxon>Rhabditina</taxon>
        <taxon>Rhabditomorpha</taxon>
        <taxon>Rhabditoidea</taxon>
        <taxon>Rhabditidae</taxon>
        <taxon>Peloderinae</taxon>
        <taxon>Caenorhabditis</taxon>
    </lineage>
</organism>
<dbReference type="PROSITE" id="PS50206">
    <property type="entry name" value="RHODANESE_3"/>
    <property type="match status" value="1"/>
</dbReference>
<evidence type="ECO:0000256" key="11">
    <source>
        <dbReference type="ARBA" id="ARBA00047475"/>
    </source>
</evidence>
<evidence type="ECO:0000256" key="4">
    <source>
        <dbReference type="ARBA" id="ARBA00022679"/>
    </source>
</evidence>
<dbReference type="Gene3D" id="3.40.250.10">
    <property type="entry name" value="Rhodanese-like domain"/>
    <property type="match status" value="1"/>
</dbReference>
<keyword evidence="7" id="KW-0378">Hydrolase</keyword>
<evidence type="ECO:0000313" key="17">
    <source>
        <dbReference type="Proteomes" id="UP000494206"/>
    </source>
</evidence>
<feature type="domain" description="Rhodanese" evidence="15">
    <location>
        <begin position="513"/>
        <end position="644"/>
    </location>
</feature>
<keyword evidence="8" id="KW-0904">Protein phosphatase</keyword>
<evidence type="ECO:0000256" key="9">
    <source>
        <dbReference type="ARBA" id="ARBA00022989"/>
    </source>
</evidence>
<protein>
    <recommendedName>
        <fullName evidence="18">Glucuronosyltransferase</fullName>
    </recommendedName>
</protein>
<keyword evidence="6" id="KW-0732">Signal</keyword>
<dbReference type="CDD" id="cd01446">
    <property type="entry name" value="DSP_MapKP"/>
    <property type="match status" value="1"/>
</dbReference>
<dbReference type="InterPro" id="IPR000340">
    <property type="entry name" value="Dual-sp_phosphatase_cat-dom"/>
</dbReference>
<dbReference type="PROSITE" id="PS50056">
    <property type="entry name" value="TYR_PHOSPHATASE_2"/>
    <property type="match status" value="1"/>
</dbReference>
<keyword evidence="3" id="KW-0328">Glycosyltransferase</keyword>
<feature type="region of interest" description="Disordered" evidence="12">
    <location>
        <begin position="923"/>
        <end position="942"/>
    </location>
</feature>